<evidence type="ECO:0000256" key="4">
    <source>
        <dbReference type="ARBA" id="ARBA00022801"/>
    </source>
</evidence>
<evidence type="ECO:0000256" key="6">
    <source>
        <dbReference type="ARBA" id="ARBA00023211"/>
    </source>
</evidence>
<keyword evidence="5" id="KW-0460">Magnesium</keyword>
<accession>A0A409VSP0</accession>
<proteinExistence type="predicted"/>
<dbReference type="Pfam" id="PF00293">
    <property type="entry name" value="NUDIX"/>
    <property type="match status" value="1"/>
</dbReference>
<gene>
    <name evidence="8" type="ORF">CVT26_003646</name>
</gene>
<evidence type="ECO:0000259" key="7">
    <source>
        <dbReference type="PROSITE" id="PS51462"/>
    </source>
</evidence>
<dbReference type="CDD" id="cd03426">
    <property type="entry name" value="NUDIX_CoAse_Nudt7"/>
    <property type="match status" value="1"/>
</dbReference>
<organism evidence="8 9">
    <name type="scientific">Gymnopilus dilepis</name>
    <dbReference type="NCBI Taxonomy" id="231916"/>
    <lineage>
        <taxon>Eukaryota</taxon>
        <taxon>Fungi</taxon>
        <taxon>Dikarya</taxon>
        <taxon>Basidiomycota</taxon>
        <taxon>Agaricomycotina</taxon>
        <taxon>Agaricomycetes</taxon>
        <taxon>Agaricomycetidae</taxon>
        <taxon>Agaricales</taxon>
        <taxon>Agaricineae</taxon>
        <taxon>Hymenogastraceae</taxon>
        <taxon>Gymnopilus</taxon>
    </lineage>
</organism>
<dbReference type="InterPro" id="IPR000086">
    <property type="entry name" value="NUDIX_hydrolase_dom"/>
</dbReference>
<feature type="domain" description="Nudix hydrolase" evidence="7">
    <location>
        <begin position="48"/>
        <end position="186"/>
    </location>
</feature>
<name>A0A409VSP0_9AGAR</name>
<dbReference type="OrthoDB" id="10260614at2759"/>
<dbReference type="PROSITE" id="PS51462">
    <property type="entry name" value="NUDIX"/>
    <property type="match status" value="1"/>
</dbReference>
<comment type="cofactor">
    <cofactor evidence="2">
        <name>Mg(2+)</name>
        <dbReference type="ChEBI" id="CHEBI:18420"/>
    </cofactor>
</comment>
<evidence type="ECO:0000256" key="2">
    <source>
        <dbReference type="ARBA" id="ARBA00001946"/>
    </source>
</evidence>
<reference evidence="8 9" key="1">
    <citation type="journal article" date="2018" name="Evol. Lett.">
        <title>Horizontal gene cluster transfer increased hallucinogenic mushroom diversity.</title>
        <authorList>
            <person name="Reynolds H.T."/>
            <person name="Vijayakumar V."/>
            <person name="Gluck-Thaler E."/>
            <person name="Korotkin H.B."/>
            <person name="Matheny P.B."/>
            <person name="Slot J.C."/>
        </authorList>
    </citation>
    <scope>NUCLEOTIDE SEQUENCE [LARGE SCALE GENOMIC DNA]</scope>
    <source>
        <strain evidence="8 9">SRW20</strain>
    </source>
</reference>
<dbReference type="GO" id="GO:0015938">
    <property type="term" value="P:coenzyme A catabolic process"/>
    <property type="evidence" value="ECO:0007669"/>
    <property type="project" value="TreeGrafter"/>
</dbReference>
<evidence type="ECO:0000256" key="5">
    <source>
        <dbReference type="ARBA" id="ARBA00022842"/>
    </source>
</evidence>
<dbReference type="InterPro" id="IPR015797">
    <property type="entry name" value="NUDIX_hydrolase-like_dom_sf"/>
</dbReference>
<dbReference type="PANTHER" id="PTHR12992:SF24">
    <property type="entry name" value="PEROXISOMAL COENZYME A DIPHOSPHATASE NUDT7"/>
    <property type="match status" value="1"/>
</dbReference>
<evidence type="ECO:0000313" key="8">
    <source>
        <dbReference type="EMBL" id="PPQ69206.1"/>
    </source>
</evidence>
<dbReference type="InterPro" id="IPR045121">
    <property type="entry name" value="CoAse"/>
</dbReference>
<keyword evidence="3" id="KW-0479">Metal-binding</keyword>
<dbReference type="PANTHER" id="PTHR12992">
    <property type="entry name" value="NUDIX HYDROLASE"/>
    <property type="match status" value="1"/>
</dbReference>
<sequence>MTVELKSVLSGFSEAVRPFVRNVVDFFESSQEEQKSRIEYLSSIKPSSRLAAVLVLLFEKDNHLRVLVTVRGKNLRTHGGQTSLPGGKMEETDGGDILTTAHREAHEEVGLPLNHPAVPTLGILELQPFYTLVVAPVVAILTDLTMIDGLKARSGEVDLIYSHPLEGLLDPSVALQLEDLVPRGSDNWPYELEPHNHQDYMVEALDNMKYRLHRFQTSAAPITGLTADVLINIAQIAYRKEPTYERFADGQLRSFDGLVKAFEKLRSESKEAKPVVWRAT</sequence>
<keyword evidence="6" id="KW-0464">Manganese</keyword>
<dbReference type="AlphaFoldDB" id="A0A409VSP0"/>
<dbReference type="EMBL" id="NHYE01005578">
    <property type="protein sequence ID" value="PPQ69206.1"/>
    <property type="molecule type" value="Genomic_DNA"/>
</dbReference>
<keyword evidence="9" id="KW-1185">Reference proteome</keyword>
<dbReference type="GO" id="GO:0010945">
    <property type="term" value="F:coenzyme A diphosphatase activity"/>
    <property type="evidence" value="ECO:0007669"/>
    <property type="project" value="InterPro"/>
</dbReference>
<dbReference type="SUPFAM" id="SSF55811">
    <property type="entry name" value="Nudix"/>
    <property type="match status" value="1"/>
</dbReference>
<protein>
    <recommendedName>
        <fullName evidence="7">Nudix hydrolase domain-containing protein</fullName>
    </recommendedName>
</protein>
<evidence type="ECO:0000313" key="9">
    <source>
        <dbReference type="Proteomes" id="UP000284706"/>
    </source>
</evidence>
<dbReference type="Proteomes" id="UP000284706">
    <property type="component" value="Unassembled WGS sequence"/>
</dbReference>
<evidence type="ECO:0000256" key="1">
    <source>
        <dbReference type="ARBA" id="ARBA00001936"/>
    </source>
</evidence>
<comment type="caution">
    <text evidence="8">The sequence shown here is derived from an EMBL/GenBank/DDBJ whole genome shotgun (WGS) entry which is preliminary data.</text>
</comment>
<keyword evidence="4" id="KW-0378">Hydrolase</keyword>
<dbReference type="GO" id="GO:0046872">
    <property type="term" value="F:metal ion binding"/>
    <property type="evidence" value="ECO:0007669"/>
    <property type="project" value="UniProtKB-KW"/>
</dbReference>
<comment type="cofactor">
    <cofactor evidence="1">
        <name>Mn(2+)</name>
        <dbReference type="ChEBI" id="CHEBI:29035"/>
    </cofactor>
</comment>
<evidence type="ECO:0000256" key="3">
    <source>
        <dbReference type="ARBA" id="ARBA00022723"/>
    </source>
</evidence>
<dbReference type="Gene3D" id="3.90.79.10">
    <property type="entry name" value="Nucleoside Triphosphate Pyrophosphohydrolase"/>
    <property type="match status" value="1"/>
</dbReference>
<dbReference type="STRING" id="231916.A0A409VSP0"/>
<dbReference type="InParanoid" id="A0A409VSP0"/>